<reference evidence="10 11" key="1">
    <citation type="submission" date="2015-05" db="EMBL/GenBank/DDBJ databases">
        <title>Distinctive expansion of gene families associated with plant cell wall degradation and secondary metabolism in the genomes of grapevine trunk pathogens.</title>
        <authorList>
            <person name="Lawrence D.P."/>
            <person name="Travadon R."/>
            <person name="Rolshausen P.E."/>
            <person name="Baumgartner K."/>
        </authorList>
    </citation>
    <scope>NUCLEOTIDE SEQUENCE [LARGE SCALE GENOMIC DNA]</scope>
    <source>
        <strain evidence="10">UCRPC4</strain>
    </source>
</reference>
<dbReference type="GO" id="GO:0009277">
    <property type="term" value="C:fungal-type cell wall"/>
    <property type="evidence" value="ECO:0007669"/>
    <property type="project" value="TreeGrafter"/>
</dbReference>
<sequence>MKYSLALLAAAAAVKASPFPQAVTAAISPTASPPPGCTSSFSGSFGIVNVNVSTATATAAKRAVTDGVLAPRSATVAMVSMIGDGQIQGGMHTQMMAAVTQIDDGQVQGGTVVYMPVTQISDGQPQATSAQSSTATITAASQISDGQPQASSAVTTASAASQKSDGQPQASATTSSASSDSTSIAFCQTNDTLSLTLNNGILKDAYGRTGYIASNYQFQFDDPPQAGAIYTSGFTVCKNGTLSLGDSSIWWQCRSGGFYNLYDRNWAPQCNAIYIQTGTFVNCTS</sequence>
<keyword evidence="11" id="KW-1185">Reference proteome</keyword>
<dbReference type="Pfam" id="PF00399">
    <property type="entry name" value="PIR"/>
    <property type="match status" value="2"/>
</dbReference>
<dbReference type="InterPro" id="IPR051153">
    <property type="entry name" value="Yeast_CWMannoprotein_PIR"/>
</dbReference>
<gene>
    <name evidence="10" type="ORF">UCRPC4_g00960</name>
</gene>
<comment type="subcellular location">
    <subcellularLocation>
        <location evidence="1">Secreted</location>
        <location evidence="1">Cell wall</location>
    </subcellularLocation>
</comment>
<keyword evidence="4 8" id="KW-0732">Signal</keyword>
<dbReference type="AlphaFoldDB" id="A0A0G2F0A0"/>
<feature type="domain" description="Cell wall mannoprotein PIR1-like C-terminal" evidence="9">
    <location>
        <begin position="200"/>
        <end position="273"/>
    </location>
</feature>
<dbReference type="EMBL" id="LCWF01000022">
    <property type="protein sequence ID" value="KKY27726.1"/>
    <property type="molecule type" value="Genomic_DNA"/>
</dbReference>
<evidence type="ECO:0000313" key="10">
    <source>
        <dbReference type="EMBL" id="KKY27726.1"/>
    </source>
</evidence>
<protein>
    <submittedName>
        <fullName evidence="10">Putative cell wall protein</fullName>
    </submittedName>
</protein>
<dbReference type="Proteomes" id="UP000053317">
    <property type="component" value="Unassembled WGS sequence"/>
</dbReference>
<feature type="region of interest" description="Disordered" evidence="7">
    <location>
        <begin position="139"/>
        <end position="177"/>
    </location>
</feature>
<dbReference type="GO" id="GO:0005199">
    <property type="term" value="F:structural constituent of cell wall"/>
    <property type="evidence" value="ECO:0007669"/>
    <property type="project" value="InterPro"/>
</dbReference>
<dbReference type="PANTHER" id="PTHR47254">
    <property type="entry name" value="CELL WALL MANNOPROTEIN CIS3-RELATED"/>
    <property type="match status" value="1"/>
</dbReference>
<evidence type="ECO:0000256" key="8">
    <source>
        <dbReference type="SAM" id="SignalP"/>
    </source>
</evidence>
<evidence type="ECO:0000256" key="4">
    <source>
        <dbReference type="ARBA" id="ARBA00022729"/>
    </source>
</evidence>
<feature type="chain" id="PRO_5002543975" evidence="8">
    <location>
        <begin position="17"/>
        <end position="285"/>
    </location>
</feature>
<evidence type="ECO:0000256" key="2">
    <source>
        <dbReference type="ARBA" id="ARBA00022512"/>
    </source>
</evidence>
<name>A0A0G2F0A0_PHACM</name>
<evidence type="ECO:0000259" key="9">
    <source>
        <dbReference type="Pfam" id="PF22799"/>
    </source>
</evidence>
<comment type="caution">
    <text evidence="10">The sequence shown here is derived from an EMBL/GenBank/DDBJ whole genome shotgun (WGS) entry which is preliminary data.</text>
</comment>
<evidence type="ECO:0000313" key="11">
    <source>
        <dbReference type="Proteomes" id="UP000053317"/>
    </source>
</evidence>
<reference evidence="10 11" key="2">
    <citation type="submission" date="2015-05" db="EMBL/GenBank/DDBJ databases">
        <authorList>
            <person name="Morales-Cruz A."/>
            <person name="Amrine K.C."/>
            <person name="Cantu D."/>
        </authorList>
    </citation>
    <scope>NUCLEOTIDE SEQUENCE [LARGE SCALE GENOMIC DNA]</scope>
    <source>
        <strain evidence="10">UCRPC4</strain>
    </source>
</reference>
<comment type="similarity">
    <text evidence="6">Belongs to the PIR protein family.</text>
</comment>
<proteinExistence type="inferred from homology"/>
<dbReference type="PANTHER" id="PTHR47254:SF1">
    <property type="entry name" value="CELL WALL MANNOPROTEIN CIS3-RELATED"/>
    <property type="match status" value="1"/>
</dbReference>
<evidence type="ECO:0000256" key="5">
    <source>
        <dbReference type="ARBA" id="ARBA00022737"/>
    </source>
</evidence>
<dbReference type="GO" id="GO:0031505">
    <property type="term" value="P:fungal-type cell wall organization"/>
    <property type="evidence" value="ECO:0007669"/>
    <property type="project" value="UniProtKB-ARBA"/>
</dbReference>
<keyword evidence="5" id="KW-0677">Repeat</keyword>
<dbReference type="PROSITE" id="PS50256">
    <property type="entry name" value="PIR_REPEAT_2"/>
    <property type="match status" value="4"/>
</dbReference>
<organism evidence="10 11">
    <name type="scientific">Phaeomoniella chlamydospora</name>
    <name type="common">Phaeoacremonium chlamydosporum</name>
    <dbReference type="NCBI Taxonomy" id="158046"/>
    <lineage>
        <taxon>Eukaryota</taxon>
        <taxon>Fungi</taxon>
        <taxon>Dikarya</taxon>
        <taxon>Ascomycota</taxon>
        <taxon>Pezizomycotina</taxon>
        <taxon>Eurotiomycetes</taxon>
        <taxon>Chaetothyriomycetidae</taxon>
        <taxon>Phaeomoniellales</taxon>
        <taxon>Phaeomoniellaceae</taxon>
        <taxon>Phaeomoniella</taxon>
    </lineage>
</organism>
<dbReference type="InterPro" id="IPR054508">
    <property type="entry name" value="PIR1-like_C"/>
</dbReference>
<feature type="signal peptide" evidence="8">
    <location>
        <begin position="1"/>
        <end position="16"/>
    </location>
</feature>
<dbReference type="Pfam" id="PF22799">
    <property type="entry name" value="PIR1-like_C"/>
    <property type="match status" value="1"/>
</dbReference>
<evidence type="ECO:0000256" key="1">
    <source>
        <dbReference type="ARBA" id="ARBA00004191"/>
    </source>
</evidence>
<accession>A0A0G2F0A0</accession>
<evidence type="ECO:0000256" key="7">
    <source>
        <dbReference type="SAM" id="MobiDB-lite"/>
    </source>
</evidence>
<dbReference type="InterPro" id="IPR000420">
    <property type="entry name" value="Yeast_PIR_rpt"/>
</dbReference>
<evidence type="ECO:0000256" key="6">
    <source>
        <dbReference type="ARBA" id="ARBA00038219"/>
    </source>
</evidence>
<keyword evidence="2" id="KW-0134">Cell wall</keyword>
<keyword evidence="3" id="KW-0964">Secreted</keyword>
<evidence type="ECO:0000256" key="3">
    <source>
        <dbReference type="ARBA" id="ARBA00022525"/>
    </source>
</evidence>
<dbReference type="OrthoDB" id="5415592at2759"/>